<dbReference type="STRING" id="56216.A0A1A6HGD4"/>
<name>A0A1A6HGD4_NEOLE</name>
<feature type="non-terminal residue" evidence="3">
    <location>
        <position position="131"/>
    </location>
</feature>
<proteinExistence type="predicted"/>
<evidence type="ECO:0000313" key="3">
    <source>
        <dbReference type="EMBL" id="OBS77648.1"/>
    </source>
</evidence>
<evidence type="ECO:0000313" key="4">
    <source>
        <dbReference type="Proteomes" id="UP000092124"/>
    </source>
</evidence>
<feature type="non-terminal residue" evidence="3">
    <location>
        <position position="1"/>
    </location>
</feature>
<organism evidence="3 4">
    <name type="scientific">Neotoma lepida</name>
    <name type="common">Desert woodrat</name>
    <dbReference type="NCBI Taxonomy" id="56216"/>
    <lineage>
        <taxon>Eukaryota</taxon>
        <taxon>Metazoa</taxon>
        <taxon>Chordata</taxon>
        <taxon>Craniata</taxon>
        <taxon>Vertebrata</taxon>
        <taxon>Euteleostomi</taxon>
        <taxon>Mammalia</taxon>
        <taxon>Eutheria</taxon>
        <taxon>Euarchontoglires</taxon>
        <taxon>Glires</taxon>
        <taxon>Rodentia</taxon>
        <taxon>Myomorpha</taxon>
        <taxon>Muroidea</taxon>
        <taxon>Cricetidae</taxon>
        <taxon>Neotominae</taxon>
        <taxon>Neotoma</taxon>
    </lineage>
</organism>
<protein>
    <recommendedName>
        <fullName evidence="2">Large ribosomal subunit protein uL23 N-terminal domain-containing protein</fullName>
    </recommendedName>
</protein>
<dbReference type="GO" id="GO:0005840">
    <property type="term" value="C:ribosome"/>
    <property type="evidence" value="ECO:0007669"/>
    <property type="project" value="InterPro"/>
</dbReference>
<dbReference type="InterPro" id="IPR013025">
    <property type="entry name" value="Ribosomal_uL23-like"/>
</dbReference>
<reference evidence="3 4" key="1">
    <citation type="submission" date="2016-06" db="EMBL/GenBank/DDBJ databases">
        <title>The Draft Genome Sequence and Annotation of the Desert Woodrat Neotoma lepida.</title>
        <authorList>
            <person name="Campbell M."/>
            <person name="Oakeson K.F."/>
            <person name="Yandell M."/>
            <person name="Halpert J.R."/>
            <person name="Dearing D."/>
        </authorList>
    </citation>
    <scope>NUCLEOTIDE SEQUENCE [LARGE SCALE GENOMIC DNA]</scope>
    <source>
        <strain evidence="3">417</strain>
        <tissue evidence="3">Liver</tissue>
    </source>
</reference>
<accession>A0A1A6HGD4</accession>
<dbReference type="EMBL" id="LZPO01028536">
    <property type="protein sequence ID" value="OBS77648.1"/>
    <property type="molecule type" value="Genomic_DNA"/>
</dbReference>
<dbReference type="Proteomes" id="UP000092124">
    <property type="component" value="Unassembled WGS sequence"/>
</dbReference>
<gene>
    <name evidence="3" type="ORF">A6R68_19963</name>
</gene>
<dbReference type="GO" id="GO:0006412">
    <property type="term" value="P:translation"/>
    <property type="evidence" value="ECO:0007669"/>
    <property type="project" value="InterPro"/>
</dbReference>
<keyword evidence="4" id="KW-1185">Reference proteome</keyword>
<feature type="region of interest" description="Disordered" evidence="1">
    <location>
        <begin position="1"/>
        <end position="25"/>
    </location>
</feature>
<dbReference type="AlphaFoldDB" id="A0A1A6HGD4"/>
<dbReference type="GO" id="GO:0003735">
    <property type="term" value="F:structural constituent of ribosome"/>
    <property type="evidence" value="ECO:0007669"/>
    <property type="project" value="InterPro"/>
</dbReference>
<evidence type="ECO:0000259" key="2">
    <source>
        <dbReference type="Pfam" id="PF03939"/>
    </source>
</evidence>
<dbReference type="Pfam" id="PF03939">
    <property type="entry name" value="Ribosomal_L23eN"/>
    <property type="match status" value="1"/>
</dbReference>
<feature type="domain" description="Large ribosomal subunit protein uL23 N-terminal" evidence="2">
    <location>
        <begin position="2"/>
        <end position="50"/>
    </location>
</feature>
<comment type="caution">
    <text evidence="3">The sequence shown here is derived from an EMBL/GenBank/DDBJ whole genome shotgun (WGS) entry which is preliminary data.</text>
</comment>
<dbReference type="InterPro" id="IPR005633">
    <property type="entry name" value="Ribosomal_uL23_N"/>
</dbReference>
<dbReference type="PANTHER" id="PTHR11620">
    <property type="entry name" value="60S RIBOSOMAL PROTEIN L23A"/>
    <property type="match status" value="1"/>
</dbReference>
<evidence type="ECO:0000256" key="1">
    <source>
        <dbReference type="SAM" id="MobiDB-lite"/>
    </source>
</evidence>
<feature type="compositionally biased region" description="Basic and acidic residues" evidence="1">
    <location>
        <begin position="1"/>
        <end position="15"/>
    </location>
</feature>
<sequence length="131" mass="14744">EAKAKALKAKKEVLKGVHSHKKKKIRTSPTFWRPKTLRLPRRPKYPRKNILERARPGETTLSWKHNLLASNSLMLGLKIDLPRGLCTSRPGLTATAQATNYTYKRRNFTPTDQLGLDAVGSGKEVAEAQDK</sequence>